<dbReference type="Proteomes" id="UP000244334">
    <property type="component" value="Unassembled WGS sequence"/>
</dbReference>
<gene>
    <name evidence="1" type="ORF">ACZ87_03544</name>
</gene>
<keyword evidence="2" id="KW-1185">Reference proteome</keyword>
<dbReference type="RefSeq" id="WP_187153743.1">
    <property type="nucleotide sequence ID" value="NZ_LJAM02000645.1"/>
</dbReference>
<comment type="caution">
    <text evidence="1">The sequence shown here is derived from an EMBL/GenBank/DDBJ whole genome shotgun (WGS) entry which is preliminary data.</text>
</comment>
<protein>
    <submittedName>
        <fullName evidence="1">Flagellar system-associated repeat family protein</fullName>
    </submittedName>
</protein>
<keyword evidence="1" id="KW-0966">Cell projection</keyword>
<feature type="non-terminal residue" evidence="1">
    <location>
        <position position="101"/>
    </location>
</feature>
<reference evidence="1" key="1">
    <citation type="submission" date="2018-04" db="EMBL/GenBank/DDBJ databases">
        <title>Genomes of the Obligate Erwinia dacicola and Facultative Enterobacter sp. OLF Endosymbionts of the Olive Fruit fly, Bactrocera oleae.</title>
        <authorList>
            <person name="Estes A.M."/>
            <person name="Hearn D.J."/>
            <person name="Agarwal S."/>
            <person name="Pierson E.A."/>
            <person name="Dunning-Hotopp J.C."/>
        </authorList>
    </citation>
    <scope>NUCLEOTIDE SEQUENCE [LARGE SCALE GENOMIC DNA]</scope>
    <source>
        <strain evidence="1">Oroville</strain>
    </source>
</reference>
<evidence type="ECO:0000313" key="2">
    <source>
        <dbReference type="Proteomes" id="UP000244334"/>
    </source>
</evidence>
<proteinExistence type="predicted"/>
<keyword evidence="1" id="KW-0969">Cilium</keyword>
<evidence type="ECO:0000313" key="1">
    <source>
        <dbReference type="EMBL" id="RAP69666.1"/>
    </source>
</evidence>
<accession>A0A328TP97</accession>
<name>A0A328TP97_9GAMM</name>
<dbReference type="InterPro" id="IPR013783">
    <property type="entry name" value="Ig-like_fold"/>
</dbReference>
<sequence length="101" mass="10243">MADSAGNTSTATGNFTVDTVAPQVSVEALTGDNRISSAESSQLQTLSCTGENGDRITVTLNGETYITPLATAGASVCTDTCCSAAFRPLCESEITSLTPSS</sequence>
<dbReference type="AlphaFoldDB" id="A0A328TP97"/>
<dbReference type="Gene3D" id="2.60.40.10">
    <property type="entry name" value="Immunoglobulins"/>
    <property type="match status" value="1"/>
</dbReference>
<keyword evidence="1" id="KW-0282">Flagellum</keyword>
<dbReference type="EMBL" id="LJAM02000645">
    <property type="protein sequence ID" value="RAP69666.1"/>
    <property type="molecule type" value="Genomic_DNA"/>
</dbReference>
<organism evidence="1 2">
    <name type="scientific">Candidatus Erwinia dacicola</name>
    <dbReference type="NCBI Taxonomy" id="252393"/>
    <lineage>
        <taxon>Bacteria</taxon>
        <taxon>Pseudomonadati</taxon>
        <taxon>Pseudomonadota</taxon>
        <taxon>Gammaproteobacteria</taxon>
        <taxon>Enterobacterales</taxon>
        <taxon>Erwiniaceae</taxon>
        <taxon>Erwinia</taxon>
    </lineage>
</organism>